<comment type="caution">
    <text evidence="11">The sequence shown here is derived from an EMBL/GenBank/DDBJ whole genome shotgun (WGS) entry which is preliminary data.</text>
</comment>
<dbReference type="GO" id="GO:0004177">
    <property type="term" value="F:aminopeptidase activity"/>
    <property type="evidence" value="ECO:0007669"/>
    <property type="project" value="UniProtKB-KW"/>
</dbReference>
<dbReference type="PANTHER" id="PTHR12147">
    <property type="entry name" value="METALLOPEPTIDASE M28 FAMILY MEMBER"/>
    <property type="match status" value="1"/>
</dbReference>
<dbReference type="Proteomes" id="UP000180088">
    <property type="component" value="Unassembled WGS sequence"/>
</dbReference>
<gene>
    <name evidence="12" type="ORF">BI344_04545</name>
    <name evidence="11" type="ORF">BI347_00470</name>
</gene>
<feature type="binding site" evidence="7">
    <location>
        <position position="271"/>
    </location>
    <ligand>
        <name>Zn(2+)</name>
        <dbReference type="ChEBI" id="CHEBI:29105"/>
        <label>2</label>
        <note>catalytic</note>
    </ligand>
</feature>
<dbReference type="InterPro" id="IPR012189">
    <property type="entry name" value="Pept_M28E_Ap1"/>
</dbReference>
<reference evidence="13 14" key="1">
    <citation type="submission" date="2016-09" db="EMBL/GenBank/DDBJ databases">
        <title>Chromobacterium muskegensis sp. nov., an insecticidal bacterium isolated from Sphagnum bogs.</title>
        <authorList>
            <person name="Sparks M.E."/>
            <person name="Blackburn M.B."/>
            <person name="Gundersen-Rindal D.E."/>
            <person name="Mitchell A."/>
            <person name="Farrar R."/>
            <person name="Kuhar D."/>
        </authorList>
    </citation>
    <scope>NUCLEOTIDE SEQUENCE [LARGE SCALE GENOMIC DNA]</scope>
    <source>
        <strain evidence="12 14">14B-1</strain>
        <strain evidence="11 13">37-2</strain>
    </source>
</reference>
<feature type="signal peptide" evidence="9">
    <location>
        <begin position="1"/>
        <end position="21"/>
    </location>
</feature>
<keyword evidence="4 9" id="KW-0732">Signal</keyword>
<evidence type="ECO:0000256" key="8">
    <source>
        <dbReference type="PIRSR" id="PIRSR036685-2"/>
    </source>
</evidence>
<accession>A0A1S1WYW7</accession>
<dbReference type="SUPFAM" id="SSF53187">
    <property type="entry name" value="Zn-dependent exopeptidases"/>
    <property type="match status" value="1"/>
</dbReference>
<evidence type="ECO:0000256" key="6">
    <source>
        <dbReference type="ARBA" id="ARBA00022833"/>
    </source>
</evidence>
<dbReference type="PANTHER" id="PTHR12147:SF56">
    <property type="entry name" value="AMINOPEPTIDASE YDR415C-RELATED"/>
    <property type="match status" value="1"/>
</dbReference>
<evidence type="ECO:0000256" key="1">
    <source>
        <dbReference type="ARBA" id="ARBA00022438"/>
    </source>
</evidence>
<evidence type="ECO:0000256" key="4">
    <source>
        <dbReference type="ARBA" id="ARBA00022729"/>
    </source>
</evidence>
<name>A0A1S1WYW7_9NEIS</name>
<keyword evidence="2" id="KW-0645">Protease</keyword>
<evidence type="ECO:0000256" key="7">
    <source>
        <dbReference type="PIRSR" id="PIRSR036685-1"/>
    </source>
</evidence>
<dbReference type="EMBL" id="MKCS01000001">
    <property type="protein sequence ID" value="OHX12136.1"/>
    <property type="molecule type" value="Genomic_DNA"/>
</dbReference>
<dbReference type="InterPro" id="IPR045175">
    <property type="entry name" value="M28_fam"/>
</dbReference>
<evidence type="ECO:0000256" key="2">
    <source>
        <dbReference type="ARBA" id="ARBA00022670"/>
    </source>
</evidence>
<keyword evidence="14" id="KW-1185">Reference proteome</keyword>
<proteinExistence type="predicted"/>
<keyword evidence="6 7" id="KW-0862">Zinc</keyword>
<dbReference type="InterPro" id="IPR007484">
    <property type="entry name" value="Peptidase_M28"/>
</dbReference>
<dbReference type="EMBL" id="MKCT01000001">
    <property type="protein sequence ID" value="OHX21781.1"/>
    <property type="molecule type" value="Genomic_DNA"/>
</dbReference>
<feature type="binding site" evidence="7">
    <location>
        <position position="375"/>
    </location>
    <ligand>
        <name>Zn(2+)</name>
        <dbReference type="ChEBI" id="CHEBI:29105"/>
        <label>2</label>
        <note>catalytic</note>
    </ligand>
</feature>
<evidence type="ECO:0000313" key="13">
    <source>
        <dbReference type="Proteomes" id="UP000180088"/>
    </source>
</evidence>
<dbReference type="GO" id="GO:0006508">
    <property type="term" value="P:proteolysis"/>
    <property type="evidence" value="ECO:0007669"/>
    <property type="project" value="UniProtKB-KW"/>
</dbReference>
<feature type="binding site" evidence="7">
    <location>
        <position position="298"/>
    </location>
    <ligand>
        <name>Zn(2+)</name>
        <dbReference type="ChEBI" id="CHEBI:29105"/>
        <label>1</label>
    </ligand>
</feature>
<protein>
    <submittedName>
        <fullName evidence="11">Aminopeptidase</fullName>
    </submittedName>
</protein>
<dbReference type="Proteomes" id="UP000180280">
    <property type="component" value="Unassembled WGS sequence"/>
</dbReference>
<dbReference type="AlphaFoldDB" id="A0A1S1WYW7"/>
<evidence type="ECO:0000313" key="12">
    <source>
        <dbReference type="EMBL" id="OHX21781.1"/>
    </source>
</evidence>
<keyword evidence="3 7" id="KW-0479">Metal-binding</keyword>
<dbReference type="OrthoDB" id="9789219at2"/>
<dbReference type="GO" id="GO:0046872">
    <property type="term" value="F:metal ion binding"/>
    <property type="evidence" value="ECO:0007669"/>
    <property type="project" value="UniProtKB-KW"/>
</dbReference>
<keyword evidence="1 11" id="KW-0031">Aminopeptidase</keyword>
<feature type="binding site" evidence="7">
    <location>
        <position position="236"/>
    </location>
    <ligand>
        <name>Zn(2+)</name>
        <dbReference type="ChEBI" id="CHEBI:29105"/>
        <label>1</label>
    </ligand>
</feature>
<feature type="disulfide bond" evidence="8">
    <location>
        <begin position="342"/>
        <end position="346"/>
    </location>
</feature>
<dbReference type="RefSeq" id="WP_071111733.1">
    <property type="nucleotide sequence ID" value="NZ_MKCS01000001.1"/>
</dbReference>
<evidence type="ECO:0000256" key="3">
    <source>
        <dbReference type="ARBA" id="ARBA00022723"/>
    </source>
</evidence>
<dbReference type="CDD" id="cd03879">
    <property type="entry name" value="M28_AAP"/>
    <property type="match status" value="1"/>
</dbReference>
<dbReference type="Gene3D" id="3.40.630.10">
    <property type="entry name" value="Zn peptidases"/>
    <property type="match status" value="1"/>
</dbReference>
<dbReference type="GO" id="GO:0008235">
    <property type="term" value="F:metalloexopeptidase activity"/>
    <property type="evidence" value="ECO:0007669"/>
    <property type="project" value="InterPro"/>
</dbReference>
<evidence type="ECO:0000313" key="14">
    <source>
        <dbReference type="Proteomes" id="UP000180280"/>
    </source>
</evidence>
<feature type="chain" id="PRO_5010362834" evidence="9">
    <location>
        <begin position="22"/>
        <end position="421"/>
    </location>
</feature>
<feature type="binding site" evidence="7">
    <location>
        <position position="216"/>
    </location>
    <ligand>
        <name>Zn(2+)</name>
        <dbReference type="ChEBI" id="CHEBI:29105"/>
        <label>1</label>
    </ligand>
</feature>
<dbReference type="STRING" id="1903179.BI347_00470"/>
<evidence type="ECO:0000256" key="5">
    <source>
        <dbReference type="ARBA" id="ARBA00022801"/>
    </source>
</evidence>
<feature type="domain" description="Peptidase M28" evidence="10">
    <location>
        <begin position="197"/>
        <end position="386"/>
    </location>
</feature>
<organism evidence="11 13">
    <name type="scientific">Chromobacterium sphagni</name>
    <dbReference type="NCBI Taxonomy" id="1903179"/>
    <lineage>
        <taxon>Bacteria</taxon>
        <taxon>Pseudomonadati</taxon>
        <taxon>Pseudomonadota</taxon>
        <taxon>Betaproteobacteria</taxon>
        <taxon>Neisseriales</taxon>
        <taxon>Chromobacteriaceae</taxon>
        <taxon>Chromobacterium</taxon>
    </lineage>
</organism>
<evidence type="ECO:0000259" key="10">
    <source>
        <dbReference type="Pfam" id="PF04389"/>
    </source>
</evidence>
<dbReference type="PIRSF" id="PIRSF036685">
    <property type="entry name" value="BacLeuNPeptidase"/>
    <property type="match status" value="1"/>
</dbReference>
<dbReference type="Pfam" id="PF04389">
    <property type="entry name" value="Peptidase_M28"/>
    <property type="match status" value="1"/>
</dbReference>
<evidence type="ECO:0000313" key="11">
    <source>
        <dbReference type="EMBL" id="OHX12136.1"/>
    </source>
</evidence>
<comment type="cofactor">
    <cofactor evidence="7">
        <name>Zn(2+)</name>
        <dbReference type="ChEBI" id="CHEBI:29105"/>
    </cofactor>
    <text evidence="7">Binds 2 Zn(2+) ions per subunit.</text>
</comment>
<sequence length="421" mass="45124">MLKLRQTILLAMLSLAGTAQAAQPVWISLGEQGYQLLRKLDAGIKSQESRKLAPNSALAKGEADETVHLVAVDEALLPRLSDAIHENLRHCGGFIVHPSLQEARASLRGPAAALATLAPSYAIDNQATVNKLLPQLQDSNILGTIQSLSGYQNRFYTTSHGVNASNWIASQWKQLAGSRSDVTVEQFSHASWPQKSVILTIKGTDNAAETLVLGGHLDSTVGNGTGENSRAPGADDDASGVASLTEVARVLLASNYQPRRTIKFMAYAAEEVGLRGSSDIAKRFKQQQVKVVGALQLDMTNYQGDAQDIFLFTDYTNAAQNTFLANLAKAYLPNLKVGYSQCGYACSDHASWHAQGYPASFPFESSFDKSNPYIHSSSDTLASSGNQARHALKFSQLALAYAVELGSDGPAAKASKVAELR</sequence>
<keyword evidence="8" id="KW-1015">Disulfide bond</keyword>
<evidence type="ECO:0000256" key="9">
    <source>
        <dbReference type="SAM" id="SignalP"/>
    </source>
</evidence>
<keyword evidence="5" id="KW-0378">Hydrolase</keyword>